<keyword evidence="2" id="KW-1185">Reference proteome</keyword>
<dbReference type="InterPro" id="IPR008979">
    <property type="entry name" value="Galactose-bd-like_sf"/>
</dbReference>
<dbReference type="PANTHER" id="PTHR36447">
    <property type="entry name" value="BETA-GALACTOSIDASE GANA"/>
    <property type="match status" value="1"/>
</dbReference>
<dbReference type="InterPro" id="IPR003476">
    <property type="entry name" value="Glyco_hydro_42"/>
</dbReference>
<name>A0ABZ0RNQ1_9BACT</name>
<protein>
    <recommendedName>
        <fullName evidence="3">Beta-galactosidase</fullName>
    </recommendedName>
</protein>
<dbReference type="Gene3D" id="3.20.20.80">
    <property type="entry name" value="Glycosidases"/>
    <property type="match status" value="1"/>
</dbReference>
<dbReference type="InterPro" id="IPR029062">
    <property type="entry name" value="Class_I_gatase-like"/>
</dbReference>
<evidence type="ECO:0008006" key="3">
    <source>
        <dbReference type="Google" id="ProtNLM"/>
    </source>
</evidence>
<organism evidence="1 2">
    <name type="scientific">Coraliomargarita algicola</name>
    <dbReference type="NCBI Taxonomy" id="3092156"/>
    <lineage>
        <taxon>Bacteria</taxon>
        <taxon>Pseudomonadati</taxon>
        <taxon>Verrucomicrobiota</taxon>
        <taxon>Opitutia</taxon>
        <taxon>Puniceicoccales</taxon>
        <taxon>Coraliomargaritaceae</taxon>
        <taxon>Coraliomargarita</taxon>
    </lineage>
</organism>
<reference evidence="1 2" key="1">
    <citation type="submission" date="2023-11" db="EMBL/GenBank/DDBJ databases">
        <title>Coraliomargarita sp. nov., isolated from marine algae.</title>
        <authorList>
            <person name="Lee J.K."/>
            <person name="Baek J.H."/>
            <person name="Kim J.M."/>
            <person name="Choi D.G."/>
            <person name="Jeon C.O."/>
        </authorList>
    </citation>
    <scope>NUCLEOTIDE SEQUENCE [LARGE SCALE GENOMIC DNA]</scope>
    <source>
        <strain evidence="1 2">J2-16</strain>
    </source>
</reference>
<evidence type="ECO:0000313" key="1">
    <source>
        <dbReference type="EMBL" id="WPJ96728.1"/>
    </source>
</evidence>
<dbReference type="EMBL" id="CP138858">
    <property type="protein sequence ID" value="WPJ96728.1"/>
    <property type="molecule type" value="Genomic_DNA"/>
</dbReference>
<evidence type="ECO:0000313" key="2">
    <source>
        <dbReference type="Proteomes" id="UP001324993"/>
    </source>
</evidence>
<dbReference type="Proteomes" id="UP001324993">
    <property type="component" value="Chromosome"/>
</dbReference>
<accession>A0ABZ0RNQ1</accession>
<dbReference type="RefSeq" id="WP_319833585.1">
    <property type="nucleotide sequence ID" value="NZ_CP138858.1"/>
</dbReference>
<dbReference type="Gene3D" id="3.40.50.880">
    <property type="match status" value="1"/>
</dbReference>
<dbReference type="SUPFAM" id="SSF49785">
    <property type="entry name" value="Galactose-binding domain-like"/>
    <property type="match status" value="3"/>
</dbReference>
<gene>
    <name evidence="1" type="ORF">SH580_03290</name>
</gene>
<dbReference type="Gene3D" id="2.60.120.260">
    <property type="entry name" value="Galactose-binding domain-like"/>
    <property type="match status" value="2"/>
</dbReference>
<dbReference type="PANTHER" id="PTHR36447:SF2">
    <property type="entry name" value="BETA-GALACTOSIDASE YESZ"/>
    <property type="match status" value="1"/>
</dbReference>
<sequence length="1334" mass="150428">MSSFLEKLLTAKIQRSSIVRCSSLLFAGLMSLAQTACLEENQKSALDLSARNFSEAAVVDTQSLRGYGNVSARQWVDGQGRVVEIICEDEAKAELTHAKYLSDLQTLPGLLAVDWEIEDVAVSGYQLADLLTVSALREGNRLYVFSAPDASTMRHLLTQAFGSDLGRYASSSNAKVPMWLDRWDQHGFQFYYRPWTTPEGVDLKDYDITKEFDYMAEQEVGVALWSSMMELDSADGQLNEGWWDWSRAWAKEKNVATSIHPSLATMGMTNWAMDRWREDTVQKMPQFLGTVKAVGDPFRGAIGVLAWGDNAGRRGLLSILQDAVAKYANDENLVAWMEPHLELAHAGHDYFLEYGPAADRTYRAFLQEKYASDLNAVNASWLKEFASWEDIHVPEVASFAGWGKDAIDLTGTWKVKFPGKDQAVESDWVQVDYDDSDWAGIEAPGTDRNLFLPTKELAVYRRDFEVPQAWLEANEKSWLYLWDMSYSSKLDVAAHVNGQEVLREGLANGVPHRAVIPMEGLLQAGTNQISLELPSGYLGYRVYLSSTPPANYPELGESLNAQWADFWEWRQWTRTESVRMGLEMIREEDPNRHIAIMHPDDFVDHLKGVMEPMGASFHNTGYMSAFFSQFLPALSRSSRLPFSLEPGSPAYNLTKFKQLIGRWHTEGVQGIDYFIHVGAVMWHDDIRAEFERDAPLIQLFGQYHSEPADVALLHSSNIPLYWRGPWTLDPNVNLSTGYWSANSMVGLIEHYDHDAITDGDFDRGHAARYKMIIDANTSVMSPDMLEDIEAYVRAGGTFVTFGHTGRHSLREPNVWSISELTGYEVIATEKYDDEGKITQDSWQNVQLAAGQTVFEQGEWLERTANGLHLKPVADDVQNLVMWEDGSVAVGLRPLGKGKIIHVGTKWHGAKLNDRISTPLAQSTSQIRAMSAFISNLLEHEGVRSIAAQLQQTDDSNVFMRQFVSNNGLYDVWTMWNRSEDHAAEVQLQFADGEAPSYVIDLMTGEKLALEGAVVPNLKFNPLETRAYLTPRKDLVDAPLAWFDLQCHWWRGGGADTGVDFKTPEFPNTLAMGEDWAWRAVEGTEMPAEWSTKSFDDSDWEKMGLRVWNTPAHADVKHAVYRKQFTVPADWTAGRIELWLHSWYRTTFVDEARIWLDGELIHDWSNRGLRGELFPEVLQAGTTHTLVIEGRGEGTLNGVRGNAWLTYVPDAETTIDLAGQWIPSADVLRDQAPVELPGAYTNALNLRREVFIPKDLEGKQVMFSMDAQTGMIGVIINGNWVRRHHHNIGEAWDINLTPWIRFGENNTIEISTMKSAGNGDVKSIELKFYQAEVYP</sequence>
<proteinExistence type="predicted"/>